<protein>
    <submittedName>
        <fullName evidence="1">Uncharacterized protein</fullName>
    </submittedName>
</protein>
<comment type="caution">
    <text evidence="1">The sequence shown here is derived from an EMBL/GenBank/DDBJ whole genome shotgun (WGS) entry which is preliminary data.</text>
</comment>
<organism evidence="1 3">
    <name type="scientific">Methylobacterium oxalidis</name>
    <dbReference type="NCBI Taxonomy" id="944322"/>
    <lineage>
        <taxon>Bacteria</taxon>
        <taxon>Pseudomonadati</taxon>
        <taxon>Pseudomonadota</taxon>
        <taxon>Alphaproteobacteria</taxon>
        <taxon>Hyphomicrobiales</taxon>
        <taxon>Methylobacteriaceae</taxon>
        <taxon>Methylobacterium</taxon>
    </lineage>
</organism>
<proteinExistence type="predicted"/>
<dbReference type="EMBL" id="BJZU01000004">
    <property type="protein sequence ID" value="GEP02335.1"/>
    <property type="molecule type" value="Genomic_DNA"/>
</dbReference>
<reference evidence="4" key="2">
    <citation type="journal article" date="2019" name="Int. J. Syst. Evol. Microbiol.">
        <title>The Global Catalogue of Microorganisms (GCM) 10K type strain sequencing project: providing services to taxonomists for standard genome sequencing and annotation.</title>
        <authorList>
            <consortium name="The Broad Institute Genomics Platform"/>
            <consortium name="The Broad Institute Genome Sequencing Center for Infectious Disease"/>
            <person name="Wu L."/>
            <person name="Ma J."/>
        </authorList>
    </citation>
    <scope>NUCLEOTIDE SEQUENCE [LARGE SCALE GENOMIC DNA]</scope>
    <source>
        <strain evidence="4">NBRC 107715</strain>
    </source>
</reference>
<evidence type="ECO:0000313" key="1">
    <source>
        <dbReference type="EMBL" id="GEP02335.1"/>
    </source>
</evidence>
<dbReference type="Proteomes" id="UP000321960">
    <property type="component" value="Unassembled WGS sequence"/>
</dbReference>
<evidence type="ECO:0000313" key="3">
    <source>
        <dbReference type="Proteomes" id="UP000321960"/>
    </source>
</evidence>
<reference evidence="2" key="4">
    <citation type="submission" date="2023-01" db="EMBL/GenBank/DDBJ databases">
        <title>Draft genome sequence of Methylobacterium oxalidis strain NBRC 107715.</title>
        <authorList>
            <person name="Sun Q."/>
            <person name="Mori K."/>
        </authorList>
    </citation>
    <scope>NUCLEOTIDE SEQUENCE</scope>
    <source>
        <strain evidence="2">NBRC 107715</strain>
    </source>
</reference>
<name>A0A512IXA9_9HYPH</name>
<dbReference type="EMBL" id="BSPK01000117">
    <property type="protein sequence ID" value="GLS67714.1"/>
    <property type="molecule type" value="Genomic_DNA"/>
</dbReference>
<gene>
    <name evidence="2" type="ORF">GCM10007888_60990</name>
    <name evidence="1" type="ORF">MOX02_03730</name>
</gene>
<dbReference type="Proteomes" id="UP001156856">
    <property type="component" value="Unassembled WGS sequence"/>
</dbReference>
<reference evidence="1 3" key="3">
    <citation type="submission" date="2019-07" db="EMBL/GenBank/DDBJ databases">
        <title>Whole genome shotgun sequence of Methylobacterium oxalidis NBRC 107715.</title>
        <authorList>
            <person name="Hosoyama A."/>
            <person name="Uohara A."/>
            <person name="Ohji S."/>
            <person name="Ichikawa N."/>
        </authorList>
    </citation>
    <scope>NUCLEOTIDE SEQUENCE [LARGE SCALE GENOMIC DNA]</scope>
    <source>
        <strain evidence="1 3">NBRC 107715</strain>
    </source>
</reference>
<sequence>MEQRMNTNDPDTLDDMSRLHAKLMAMEIVLGVLIGRLSEENPEVREDVKRDVSVLLADMAGGTPSEELIVDEVRRAAEVLTSVAVG</sequence>
<evidence type="ECO:0000313" key="4">
    <source>
        <dbReference type="Proteomes" id="UP001156856"/>
    </source>
</evidence>
<keyword evidence="4" id="KW-1185">Reference proteome</keyword>
<reference evidence="2" key="1">
    <citation type="journal article" date="2014" name="Int. J. Syst. Evol. Microbiol.">
        <title>Complete genome of a new Firmicutes species belonging to the dominant human colonic microbiota ('Ruminococcus bicirculans') reveals two chromosomes and a selective capacity to utilize plant glucans.</title>
        <authorList>
            <consortium name="NISC Comparative Sequencing Program"/>
            <person name="Wegmann U."/>
            <person name="Louis P."/>
            <person name="Goesmann A."/>
            <person name="Henrissat B."/>
            <person name="Duncan S.H."/>
            <person name="Flint H.J."/>
        </authorList>
    </citation>
    <scope>NUCLEOTIDE SEQUENCE</scope>
    <source>
        <strain evidence="2">NBRC 107715</strain>
    </source>
</reference>
<accession>A0A512IXA9</accession>
<evidence type="ECO:0000313" key="2">
    <source>
        <dbReference type="EMBL" id="GLS67714.1"/>
    </source>
</evidence>
<dbReference type="AlphaFoldDB" id="A0A512IXA9"/>